<gene>
    <name evidence="2" type="ORF">ACFPOF_19765</name>
</gene>
<feature type="domain" description="BIG2" evidence="1">
    <location>
        <begin position="602"/>
        <end position="682"/>
    </location>
</feature>
<comment type="caution">
    <text evidence="2">The sequence shown here is derived from an EMBL/GenBank/DDBJ whole genome shotgun (WGS) entry which is preliminary data.</text>
</comment>
<protein>
    <recommendedName>
        <fullName evidence="1">BIG2 domain-containing protein</fullName>
    </recommendedName>
</protein>
<feature type="domain" description="BIG2" evidence="1">
    <location>
        <begin position="149"/>
        <end position="221"/>
    </location>
</feature>
<proteinExistence type="predicted"/>
<dbReference type="EMBL" id="JBHSMI010000028">
    <property type="protein sequence ID" value="MFC5404985.1"/>
    <property type="molecule type" value="Genomic_DNA"/>
</dbReference>
<feature type="domain" description="BIG2" evidence="1">
    <location>
        <begin position="686"/>
        <end position="766"/>
    </location>
</feature>
<dbReference type="RefSeq" id="WP_378135767.1">
    <property type="nucleotide sequence ID" value="NZ_JBHSMI010000028.1"/>
</dbReference>
<name>A0ABW0HXB1_9BACL</name>
<dbReference type="InterPro" id="IPR003343">
    <property type="entry name" value="Big_2"/>
</dbReference>
<dbReference type="InterPro" id="IPR008964">
    <property type="entry name" value="Invasin/intimin_cell_adhesion"/>
</dbReference>
<accession>A0ABW0HXB1</accession>
<dbReference type="SUPFAM" id="SSF49373">
    <property type="entry name" value="Invasin/intimin cell-adhesion fragments"/>
    <property type="match status" value="3"/>
</dbReference>
<organism evidence="2 3">
    <name type="scientific">Cohnella soli</name>
    <dbReference type="NCBI Taxonomy" id="425005"/>
    <lineage>
        <taxon>Bacteria</taxon>
        <taxon>Bacillati</taxon>
        <taxon>Bacillota</taxon>
        <taxon>Bacilli</taxon>
        <taxon>Bacillales</taxon>
        <taxon>Paenibacillaceae</taxon>
        <taxon>Cohnella</taxon>
    </lineage>
</organism>
<feature type="domain" description="BIG2" evidence="1">
    <location>
        <begin position="233"/>
        <end position="312"/>
    </location>
</feature>
<dbReference type="Proteomes" id="UP001596113">
    <property type="component" value="Unassembled WGS sequence"/>
</dbReference>
<keyword evidence="3" id="KW-1185">Reference proteome</keyword>
<reference evidence="3" key="1">
    <citation type="journal article" date="2019" name="Int. J. Syst. Evol. Microbiol.">
        <title>The Global Catalogue of Microorganisms (GCM) 10K type strain sequencing project: providing services to taxonomists for standard genome sequencing and annotation.</title>
        <authorList>
            <consortium name="The Broad Institute Genomics Platform"/>
            <consortium name="The Broad Institute Genome Sequencing Center for Infectious Disease"/>
            <person name="Wu L."/>
            <person name="Ma J."/>
        </authorList>
    </citation>
    <scope>NUCLEOTIDE SEQUENCE [LARGE SCALE GENOMIC DNA]</scope>
    <source>
        <strain evidence="3">CGMCC 1.18575</strain>
    </source>
</reference>
<evidence type="ECO:0000313" key="2">
    <source>
        <dbReference type="EMBL" id="MFC5404985.1"/>
    </source>
</evidence>
<dbReference type="SMART" id="SM00635">
    <property type="entry name" value="BID_2"/>
    <property type="match status" value="6"/>
</dbReference>
<evidence type="ECO:0000259" key="1">
    <source>
        <dbReference type="SMART" id="SM00635"/>
    </source>
</evidence>
<dbReference type="Gene3D" id="2.60.40.1080">
    <property type="match status" value="7"/>
</dbReference>
<sequence>MMKTWNNQVKPHFPSSRSRAAGSRFMAAVLVFAMFFGVVGGVASAADETVNSVRISPSSTSKLYVDDNSLTLTAYADIANAPSERDVTADATWTSSSTSIKVVKGVVTASGEANSVAITARYKSVSSTIYVTSEYAYDALKIKKDSTDAPDALTLDLGQDVVLKAVGVNGSKESDVSSSATWTSSATSVATVENGTVKLLTEGTATITVKYKGRTDSVKLTVNNPYESIDLYDGSSVVAGPITMLFGDGQKELTAKAKLKLGGTDETITSKATWTSSNAAVVKVDTAGKITIVGTGTAVVTAKRFGLSDAVTVIVRNSFEALKISQDKPIYIALNGSSVSLTAAAAKDGKFDDVTQQAEWKIADADQAVATIALSADGKSAIVKPRGVGTATITVTFNGLSRSLSVTVFPTLEKLDIGKDSLDAFVGDTAALPTVTGTTLSGDTKDVSKLVKWTIDPQTSTAADTDNDDAAASDSAVLSIEDGKWKALKEGTVTLRAEVDNGANNIVSDTIVVNVHNKILTLIPSADNVSVVIGKEVSLPTVKLIYENGEEVSITDKVVWKSSTPNLLVKTKTMKGLLPATATLTGTYLGKTVKVKVTVEEEFVSFDISPKSVSVTLNRSQAIKVTATTKSGKKVSIGSRIDWNPSNEGIVTVNGASVKGLAEGSGKLTAKVQEKSLEVSYVVTAKLTKLTPSLTSTKLAIGAEQSVSLTAAFENGKTSTPTSQATWTTSNASVATVVDGKITAKGKGSATIKAAFGGKTVTIRVTVK</sequence>
<feature type="domain" description="BIG2" evidence="1">
    <location>
        <begin position="318"/>
        <end position="407"/>
    </location>
</feature>
<evidence type="ECO:0000313" key="3">
    <source>
        <dbReference type="Proteomes" id="UP001596113"/>
    </source>
</evidence>
<feature type="domain" description="BIG2" evidence="1">
    <location>
        <begin position="49"/>
        <end position="132"/>
    </location>
</feature>